<organism evidence="3 4">
    <name type="scientific">Lipomyces tetrasporus</name>
    <dbReference type="NCBI Taxonomy" id="54092"/>
    <lineage>
        <taxon>Eukaryota</taxon>
        <taxon>Fungi</taxon>
        <taxon>Dikarya</taxon>
        <taxon>Ascomycota</taxon>
        <taxon>Saccharomycotina</taxon>
        <taxon>Lipomycetes</taxon>
        <taxon>Lipomycetales</taxon>
        <taxon>Lipomycetaceae</taxon>
        <taxon>Lipomyces</taxon>
    </lineage>
</organism>
<keyword evidence="2" id="KW-0812">Transmembrane</keyword>
<keyword evidence="2" id="KW-0472">Membrane</keyword>
<protein>
    <submittedName>
        <fullName evidence="3">Uncharacterized protein</fullName>
    </submittedName>
</protein>
<evidence type="ECO:0000256" key="1">
    <source>
        <dbReference type="SAM" id="MobiDB-lite"/>
    </source>
</evidence>
<dbReference type="AlphaFoldDB" id="A0AAD7QMW2"/>
<dbReference type="EMBL" id="JARPMG010000010">
    <property type="protein sequence ID" value="KAJ8097821.1"/>
    <property type="molecule type" value="Genomic_DNA"/>
</dbReference>
<feature type="transmembrane region" description="Helical" evidence="2">
    <location>
        <begin position="349"/>
        <end position="366"/>
    </location>
</feature>
<accession>A0AAD7QMW2</accession>
<proteinExistence type="predicted"/>
<feature type="transmembrane region" description="Helical" evidence="2">
    <location>
        <begin position="372"/>
        <end position="394"/>
    </location>
</feature>
<feature type="region of interest" description="Disordered" evidence="1">
    <location>
        <begin position="178"/>
        <end position="214"/>
    </location>
</feature>
<feature type="compositionally biased region" description="Low complexity" evidence="1">
    <location>
        <begin position="1"/>
        <end position="26"/>
    </location>
</feature>
<dbReference type="RefSeq" id="XP_056041271.1">
    <property type="nucleotide sequence ID" value="XM_056186087.1"/>
</dbReference>
<name>A0AAD7QMW2_9ASCO</name>
<reference evidence="3" key="1">
    <citation type="submission" date="2023-03" db="EMBL/GenBank/DDBJ databases">
        <title>Near-Complete genome sequence of Lipomyces tetrasporous NRRL Y-64009, an oleaginous yeast capable of growing on lignocellulosic hydrolysates.</title>
        <authorList>
            <consortium name="Lawrence Berkeley National Laboratory"/>
            <person name="Jagtap S.S."/>
            <person name="Liu J.-J."/>
            <person name="Walukiewicz H.E."/>
            <person name="Pangilinan J."/>
            <person name="Lipzen A."/>
            <person name="Ahrendt S."/>
            <person name="Koriabine M."/>
            <person name="Cobaugh K."/>
            <person name="Salamov A."/>
            <person name="Yoshinaga Y."/>
            <person name="Ng V."/>
            <person name="Daum C."/>
            <person name="Grigoriev I.V."/>
            <person name="Slininger P.J."/>
            <person name="Dien B.S."/>
            <person name="Jin Y.-S."/>
            <person name="Rao C.V."/>
        </authorList>
    </citation>
    <scope>NUCLEOTIDE SEQUENCE</scope>
    <source>
        <strain evidence="3">NRRL Y-64009</strain>
    </source>
</reference>
<feature type="region of interest" description="Disordered" evidence="1">
    <location>
        <begin position="1"/>
        <end position="33"/>
    </location>
</feature>
<dbReference type="Proteomes" id="UP001217417">
    <property type="component" value="Unassembled WGS sequence"/>
</dbReference>
<feature type="compositionally biased region" description="Polar residues" evidence="1">
    <location>
        <begin position="185"/>
        <end position="211"/>
    </location>
</feature>
<gene>
    <name evidence="3" type="ORF">POJ06DRAFT_240341</name>
</gene>
<evidence type="ECO:0000313" key="4">
    <source>
        <dbReference type="Proteomes" id="UP001217417"/>
    </source>
</evidence>
<keyword evidence="4" id="KW-1185">Reference proteome</keyword>
<dbReference type="GeneID" id="80881253"/>
<evidence type="ECO:0000256" key="2">
    <source>
        <dbReference type="SAM" id="Phobius"/>
    </source>
</evidence>
<sequence>MTTTTESTVTTSSNPEISSSSVPASATLQGPTQSETLNRVAATVNYAQVAGRVPPASINSKSSTYTAELSLQANQTSSVNSRKLAVTTAAVPPALPIVSPSISQAATGPTHFSNVPSNFNGHGHVRRKSTVNQPSAVPGPRRTWSLNNAVHFSAQQNQPSIATNGSAPIQFGSINAGGESLGIPGTTNSQSANLSPMNSSLSAQPPSNSASPVPPHAVISGGIPRFQAVPNGSVKFGTVETTDKRDVSTFFLSLFSEFHHVVNERGGLANTRIRWHSILSNYYQYLIHSDLNIQHAISMTFCNFRIRVQRRCGAGDGVFRCSARLLGVLLGGDVILVAMLRSRFQLRRCLRVCAIYAIDAWLQYLISSSADASAAAAFFFFLPLPLVPFFLSFFSPPLFPEK</sequence>
<keyword evidence="2" id="KW-1133">Transmembrane helix</keyword>
<comment type="caution">
    <text evidence="3">The sequence shown here is derived from an EMBL/GenBank/DDBJ whole genome shotgun (WGS) entry which is preliminary data.</text>
</comment>
<evidence type="ECO:0000313" key="3">
    <source>
        <dbReference type="EMBL" id="KAJ8097821.1"/>
    </source>
</evidence>